<sequence length="147" mass="16831">MREGVSAETANAHENQLRDVYWKDMIDEGAQVMRIRREYSSAWGAVNAILTRHKGGSNHFTVMTIQKELIDLQKVLPDSEAGRSLRASHEKKLEQQKQKMKQPVEPTGARKESLEQQRQREEIQGTLNEIATLNISVSRRILSFFAV</sequence>
<name>A0A8H5BUI4_9AGAR</name>
<dbReference type="EMBL" id="JAACJJ010000002">
    <property type="protein sequence ID" value="KAF5329822.1"/>
    <property type="molecule type" value="Genomic_DNA"/>
</dbReference>
<dbReference type="OrthoDB" id="8954335at2759"/>
<comment type="caution">
    <text evidence="2">The sequence shown here is derived from an EMBL/GenBank/DDBJ whole genome shotgun (WGS) entry which is preliminary data.</text>
</comment>
<gene>
    <name evidence="2" type="ORF">D9619_009057</name>
</gene>
<evidence type="ECO:0000313" key="2">
    <source>
        <dbReference type="EMBL" id="KAF5329822.1"/>
    </source>
</evidence>
<evidence type="ECO:0000256" key="1">
    <source>
        <dbReference type="SAM" id="MobiDB-lite"/>
    </source>
</evidence>
<keyword evidence="3" id="KW-1185">Reference proteome</keyword>
<proteinExistence type="predicted"/>
<evidence type="ECO:0000313" key="3">
    <source>
        <dbReference type="Proteomes" id="UP000567179"/>
    </source>
</evidence>
<accession>A0A8H5BUI4</accession>
<dbReference type="AlphaFoldDB" id="A0A8H5BUI4"/>
<reference evidence="2 3" key="1">
    <citation type="journal article" date="2020" name="ISME J.">
        <title>Uncovering the hidden diversity of litter-decomposition mechanisms in mushroom-forming fungi.</title>
        <authorList>
            <person name="Floudas D."/>
            <person name="Bentzer J."/>
            <person name="Ahren D."/>
            <person name="Johansson T."/>
            <person name="Persson P."/>
            <person name="Tunlid A."/>
        </authorList>
    </citation>
    <scope>NUCLEOTIDE SEQUENCE [LARGE SCALE GENOMIC DNA]</scope>
    <source>
        <strain evidence="2 3">CBS 101986</strain>
    </source>
</reference>
<protein>
    <submittedName>
        <fullName evidence="2">Uncharacterized protein</fullName>
    </submittedName>
</protein>
<feature type="compositionally biased region" description="Basic and acidic residues" evidence="1">
    <location>
        <begin position="108"/>
        <end position="119"/>
    </location>
</feature>
<feature type="region of interest" description="Disordered" evidence="1">
    <location>
        <begin position="81"/>
        <end position="119"/>
    </location>
</feature>
<dbReference type="Proteomes" id="UP000567179">
    <property type="component" value="Unassembled WGS sequence"/>
</dbReference>
<organism evidence="2 3">
    <name type="scientific">Psilocybe cf. subviscida</name>
    <dbReference type="NCBI Taxonomy" id="2480587"/>
    <lineage>
        <taxon>Eukaryota</taxon>
        <taxon>Fungi</taxon>
        <taxon>Dikarya</taxon>
        <taxon>Basidiomycota</taxon>
        <taxon>Agaricomycotina</taxon>
        <taxon>Agaricomycetes</taxon>
        <taxon>Agaricomycetidae</taxon>
        <taxon>Agaricales</taxon>
        <taxon>Agaricineae</taxon>
        <taxon>Strophariaceae</taxon>
        <taxon>Psilocybe</taxon>
    </lineage>
</organism>
<feature type="compositionally biased region" description="Basic and acidic residues" evidence="1">
    <location>
        <begin position="81"/>
        <end position="97"/>
    </location>
</feature>